<gene>
    <name evidence="3" type="ORF">VHEMI00088</name>
</gene>
<dbReference type="Pfam" id="PF08241">
    <property type="entry name" value="Methyltransf_11"/>
    <property type="match status" value="1"/>
</dbReference>
<proteinExistence type="inferred from homology"/>
<dbReference type="AlphaFoldDB" id="A0A0A1T0U8"/>
<reference evidence="3 4" key="1">
    <citation type="journal article" date="2015" name="Genome Announc.">
        <title>Draft Genome Sequence and Gene Annotation of the Entomopathogenic Fungus Verticillium hemipterigenum.</title>
        <authorList>
            <person name="Horn F."/>
            <person name="Habel A."/>
            <person name="Scharf D.H."/>
            <person name="Dworschak J."/>
            <person name="Brakhage A.A."/>
            <person name="Guthke R."/>
            <person name="Hertweck C."/>
            <person name="Linde J."/>
        </authorList>
    </citation>
    <scope>NUCLEOTIDE SEQUENCE [LARGE SCALE GENOMIC DNA]</scope>
</reference>
<evidence type="ECO:0000256" key="1">
    <source>
        <dbReference type="ARBA" id="ARBA00038158"/>
    </source>
</evidence>
<evidence type="ECO:0000313" key="4">
    <source>
        <dbReference type="Proteomes" id="UP000039046"/>
    </source>
</evidence>
<dbReference type="InterPro" id="IPR013216">
    <property type="entry name" value="Methyltransf_11"/>
</dbReference>
<dbReference type="Proteomes" id="UP000039046">
    <property type="component" value="Unassembled WGS sequence"/>
</dbReference>
<dbReference type="EMBL" id="CDHN01000001">
    <property type="protein sequence ID" value="CEJ79872.1"/>
    <property type="molecule type" value="Genomic_DNA"/>
</dbReference>
<feature type="domain" description="Methyltransferase type 11" evidence="2">
    <location>
        <begin position="49"/>
        <end position="146"/>
    </location>
</feature>
<evidence type="ECO:0000259" key="2">
    <source>
        <dbReference type="Pfam" id="PF08241"/>
    </source>
</evidence>
<dbReference type="PANTHER" id="PTHR43591:SF24">
    <property type="entry name" value="2-METHOXY-6-POLYPRENYL-1,4-BENZOQUINOL METHYLASE, MITOCHONDRIAL"/>
    <property type="match status" value="1"/>
</dbReference>
<dbReference type="OrthoDB" id="5326588at2759"/>
<dbReference type="GO" id="GO:0008757">
    <property type="term" value="F:S-adenosylmethionine-dependent methyltransferase activity"/>
    <property type="evidence" value="ECO:0007669"/>
    <property type="project" value="InterPro"/>
</dbReference>
<organism evidence="3 4">
    <name type="scientific">[Torrubiella] hemipterigena</name>
    <dbReference type="NCBI Taxonomy" id="1531966"/>
    <lineage>
        <taxon>Eukaryota</taxon>
        <taxon>Fungi</taxon>
        <taxon>Dikarya</taxon>
        <taxon>Ascomycota</taxon>
        <taxon>Pezizomycotina</taxon>
        <taxon>Sordariomycetes</taxon>
        <taxon>Hypocreomycetidae</taxon>
        <taxon>Hypocreales</taxon>
        <taxon>Clavicipitaceae</taxon>
        <taxon>Clavicipitaceae incertae sedis</taxon>
        <taxon>'Torrubiella' clade</taxon>
    </lineage>
</organism>
<dbReference type="CDD" id="cd02440">
    <property type="entry name" value="AdoMet_MTases"/>
    <property type="match status" value="1"/>
</dbReference>
<dbReference type="PANTHER" id="PTHR43591">
    <property type="entry name" value="METHYLTRANSFERASE"/>
    <property type="match status" value="1"/>
</dbReference>
<dbReference type="InterPro" id="IPR029063">
    <property type="entry name" value="SAM-dependent_MTases_sf"/>
</dbReference>
<dbReference type="SUPFAM" id="SSF53335">
    <property type="entry name" value="S-adenosyl-L-methionine-dependent methyltransferases"/>
    <property type="match status" value="1"/>
</dbReference>
<keyword evidence="4" id="KW-1185">Reference proteome</keyword>
<dbReference type="Gene3D" id="3.40.50.150">
    <property type="entry name" value="Vaccinia Virus protein VP39"/>
    <property type="match status" value="1"/>
</dbReference>
<sequence>MAEQQRAYQIGYQPNQVRHHEWRTAENSAEQLIPVLRERAEKNPKLTLLDVGSGSGTIATSLAKYIPEGTVIATDLSDDIMKRAEELAREAGITNVTFEQADAYHLPFPDEFFDVVHTSQMLIHMDEPQNAIKELVRVAKRGGVVSCREGDLPLMVYWPEIPAQQRFQRLAVTLHDLTAGKSTCGRRLVGLALKAGVKRDQIQASWHTWCYSSPEEREIISATFSDRLKAGSWGKGMLEHGLATEVEIQEMIDAWQEWKESEDANMAVPSCAILIFK</sequence>
<comment type="similarity">
    <text evidence="1">Belongs to the methyltransferase superfamily. LaeA methyltransferase family.</text>
</comment>
<name>A0A0A1T0U8_9HYPO</name>
<accession>A0A0A1T0U8</accession>
<dbReference type="HOGENOM" id="CLU_057148_2_0_1"/>
<dbReference type="STRING" id="1531966.A0A0A1T0U8"/>
<protein>
    <recommendedName>
        <fullName evidence="2">Methyltransferase type 11 domain-containing protein</fullName>
    </recommendedName>
</protein>
<evidence type="ECO:0000313" key="3">
    <source>
        <dbReference type="EMBL" id="CEJ79872.1"/>
    </source>
</evidence>